<dbReference type="PROSITE" id="PS51892">
    <property type="entry name" value="SUBTILASE"/>
    <property type="match status" value="1"/>
</dbReference>
<evidence type="ECO:0000256" key="5">
    <source>
        <dbReference type="ARBA" id="ARBA00022825"/>
    </source>
</evidence>
<dbReference type="GO" id="GO:0005615">
    <property type="term" value="C:extracellular space"/>
    <property type="evidence" value="ECO:0007669"/>
    <property type="project" value="TreeGrafter"/>
</dbReference>
<feature type="domain" description="Peptidase S8/S53" evidence="9">
    <location>
        <begin position="156"/>
        <end position="395"/>
    </location>
</feature>
<dbReference type="InterPro" id="IPR034202">
    <property type="entry name" value="Subtilisin_Carlsberg-like"/>
</dbReference>
<keyword evidence="5 6" id="KW-0720">Serine protease</keyword>
<dbReference type="CDD" id="cd07477">
    <property type="entry name" value="Peptidases_S8_Subtilisin_subset"/>
    <property type="match status" value="1"/>
</dbReference>
<reference evidence="11" key="1">
    <citation type="submission" date="2016-10" db="EMBL/GenBank/DDBJ databases">
        <authorList>
            <person name="Varghese N."/>
            <person name="Submissions S."/>
        </authorList>
    </citation>
    <scope>NUCLEOTIDE SEQUENCE [LARGE SCALE GENOMIC DNA]</scope>
    <source>
        <strain evidence="11">CGMCC 1.8981</strain>
    </source>
</reference>
<evidence type="ECO:0000259" key="9">
    <source>
        <dbReference type="Pfam" id="PF00082"/>
    </source>
</evidence>
<dbReference type="OrthoDB" id="27270at2157"/>
<feature type="active site" description="Charge relay system" evidence="6">
    <location>
        <position position="165"/>
    </location>
</feature>
<dbReference type="NCBIfam" id="TIGR01409">
    <property type="entry name" value="TAT_signal_seq"/>
    <property type="match status" value="1"/>
</dbReference>
<dbReference type="PANTHER" id="PTHR43806:SF11">
    <property type="entry name" value="CEREVISIN-RELATED"/>
    <property type="match status" value="1"/>
</dbReference>
<comment type="similarity">
    <text evidence="1 6 7">Belongs to the peptidase S8 family.</text>
</comment>
<dbReference type="PANTHER" id="PTHR43806">
    <property type="entry name" value="PEPTIDASE S8"/>
    <property type="match status" value="1"/>
</dbReference>
<dbReference type="InterPro" id="IPR023827">
    <property type="entry name" value="Peptidase_S8_Asp-AS"/>
</dbReference>
<evidence type="ECO:0000256" key="7">
    <source>
        <dbReference type="RuleBase" id="RU003355"/>
    </source>
</evidence>
<keyword evidence="4 6" id="KW-0378">Hydrolase</keyword>
<evidence type="ECO:0000256" key="1">
    <source>
        <dbReference type="ARBA" id="ARBA00011073"/>
    </source>
</evidence>
<feature type="active site" description="Charge relay system" evidence="6">
    <location>
        <position position="359"/>
    </location>
</feature>
<dbReference type="PROSITE" id="PS00137">
    <property type="entry name" value="SUBTILASE_HIS"/>
    <property type="match status" value="1"/>
</dbReference>
<evidence type="ECO:0000256" key="6">
    <source>
        <dbReference type="PROSITE-ProRule" id="PRU01240"/>
    </source>
</evidence>
<dbReference type="InterPro" id="IPR050131">
    <property type="entry name" value="Peptidase_S8_subtilisin-like"/>
</dbReference>
<dbReference type="InterPro" id="IPR022398">
    <property type="entry name" value="Peptidase_S8_His-AS"/>
</dbReference>
<evidence type="ECO:0000256" key="3">
    <source>
        <dbReference type="ARBA" id="ARBA00022723"/>
    </source>
</evidence>
<dbReference type="GO" id="GO:0006508">
    <property type="term" value="P:proteolysis"/>
    <property type="evidence" value="ECO:0007669"/>
    <property type="project" value="UniProtKB-KW"/>
</dbReference>
<gene>
    <name evidence="10" type="ORF">SAMN04487967_3327</name>
</gene>
<keyword evidence="3" id="KW-0479">Metal-binding</keyword>
<dbReference type="InterPro" id="IPR036852">
    <property type="entry name" value="Peptidase_S8/S53_dom_sf"/>
</dbReference>
<accession>A0A1H6G3N9</accession>
<dbReference type="InterPro" id="IPR006311">
    <property type="entry name" value="TAT_signal"/>
</dbReference>
<feature type="active site" description="Charge relay system" evidence="6">
    <location>
        <position position="198"/>
    </location>
</feature>
<keyword evidence="2 6" id="KW-0645">Protease</keyword>
<organism evidence="10 11">
    <name type="scientific">Natronorubrum sediminis</name>
    <dbReference type="NCBI Taxonomy" id="640943"/>
    <lineage>
        <taxon>Archaea</taxon>
        <taxon>Methanobacteriati</taxon>
        <taxon>Methanobacteriota</taxon>
        <taxon>Stenosarchaea group</taxon>
        <taxon>Halobacteria</taxon>
        <taxon>Halobacteriales</taxon>
        <taxon>Natrialbaceae</taxon>
        <taxon>Natronorubrum</taxon>
    </lineage>
</organism>
<evidence type="ECO:0000256" key="4">
    <source>
        <dbReference type="ARBA" id="ARBA00022801"/>
    </source>
</evidence>
<dbReference type="EMBL" id="FNWL01000004">
    <property type="protein sequence ID" value="SEH17669.1"/>
    <property type="molecule type" value="Genomic_DNA"/>
</dbReference>
<dbReference type="PROSITE" id="PS00138">
    <property type="entry name" value="SUBTILASE_SER"/>
    <property type="match status" value="1"/>
</dbReference>
<dbReference type="Gene3D" id="3.40.50.200">
    <property type="entry name" value="Peptidase S8/S53 domain"/>
    <property type="match status" value="1"/>
</dbReference>
<evidence type="ECO:0000313" key="11">
    <source>
        <dbReference type="Proteomes" id="UP000199112"/>
    </source>
</evidence>
<name>A0A1H6G3N9_9EURY</name>
<keyword evidence="11" id="KW-1185">Reference proteome</keyword>
<dbReference type="InterPro" id="IPR000209">
    <property type="entry name" value="Peptidase_S8/S53_dom"/>
</dbReference>
<dbReference type="PROSITE" id="PS51318">
    <property type="entry name" value="TAT"/>
    <property type="match status" value="1"/>
</dbReference>
<evidence type="ECO:0000256" key="8">
    <source>
        <dbReference type="SAM" id="MobiDB-lite"/>
    </source>
</evidence>
<dbReference type="RefSeq" id="WP_090508074.1">
    <property type="nucleotide sequence ID" value="NZ_FNWL01000004.1"/>
</dbReference>
<dbReference type="Pfam" id="PF00082">
    <property type="entry name" value="Peptidase_S8"/>
    <property type="match status" value="1"/>
</dbReference>
<dbReference type="AlphaFoldDB" id="A0A1H6G3N9"/>
<dbReference type="PRINTS" id="PR00723">
    <property type="entry name" value="SUBTILISIN"/>
</dbReference>
<dbReference type="SUPFAM" id="SSF52743">
    <property type="entry name" value="Subtilisin-like"/>
    <property type="match status" value="1"/>
</dbReference>
<dbReference type="PROSITE" id="PS00136">
    <property type="entry name" value="SUBTILASE_ASP"/>
    <property type="match status" value="1"/>
</dbReference>
<dbReference type="InterPro" id="IPR019546">
    <property type="entry name" value="TAT_signal_bac_arc"/>
</dbReference>
<dbReference type="InterPro" id="IPR023828">
    <property type="entry name" value="Peptidase_S8_Ser-AS"/>
</dbReference>
<protein>
    <submittedName>
        <fullName evidence="10">Tat (Twin-arginine translocation) pathway signal sequence</fullName>
    </submittedName>
</protein>
<feature type="compositionally biased region" description="Acidic residues" evidence="8">
    <location>
        <begin position="30"/>
        <end position="42"/>
    </location>
</feature>
<feature type="region of interest" description="Disordered" evidence="8">
    <location>
        <begin position="18"/>
        <end position="44"/>
    </location>
</feature>
<evidence type="ECO:0000256" key="2">
    <source>
        <dbReference type="ARBA" id="ARBA00022670"/>
    </source>
</evidence>
<dbReference type="InterPro" id="IPR015500">
    <property type="entry name" value="Peptidase_S8_subtilisin-rel"/>
</dbReference>
<dbReference type="Proteomes" id="UP000199112">
    <property type="component" value="Unassembled WGS sequence"/>
</dbReference>
<sequence length="460" mass="47613">MQLSRRRVLQGVGAGAAVGVLGTPGSATEPDTDTDSDDDDGSDTERLFVHPETGLLEGIGDLLDVIEAVGGTTLLEYDNFEFVVAEVPAESRSTLLEDRLVSDVEEDDETGIPDEWSPSIPDLLDPGGGSDCSRHPSQQPSWGIERIGADDVEPDGSGVDVGILDTGIQTDHCSVSVAGGENVTTSGTSSDYEDRHGHGTHVAGVAGASDNDVGVVGVAPETDLYAVKVLNDDGEGRYSELVAGIDWCLSNDIELITMSLGGDSSSSTVDQAIEEAHAAGHLLVSAAGNEGNNGDGSCDEATLTYPATHDDVVAVTAMNEDDTLASYSSVGSAIDLLAPGTDVTSTTVDNEYAEASGTSVAAPFVAGVAALCWETREEDGPGPNDSIREILGETAEPVLESCEEGDGLIDARGAVGDDRATDGGEYPVVSSSPIDRVVSTFERVVDLFTGFLEWLGGLFR</sequence>
<dbReference type="GO" id="GO:0046872">
    <property type="term" value="F:metal ion binding"/>
    <property type="evidence" value="ECO:0007669"/>
    <property type="project" value="UniProtKB-KW"/>
</dbReference>
<proteinExistence type="inferred from homology"/>
<evidence type="ECO:0000313" key="10">
    <source>
        <dbReference type="EMBL" id="SEH17669.1"/>
    </source>
</evidence>
<dbReference type="GO" id="GO:0004252">
    <property type="term" value="F:serine-type endopeptidase activity"/>
    <property type="evidence" value="ECO:0007669"/>
    <property type="project" value="UniProtKB-UniRule"/>
</dbReference>